<name>A0A3N4KX18_9PEZI</name>
<keyword evidence="3" id="KW-1185">Reference proteome</keyword>
<feature type="transmembrane region" description="Helical" evidence="1">
    <location>
        <begin position="176"/>
        <end position="191"/>
    </location>
</feature>
<feature type="transmembrane region" description="Helical" evidence="1">
    <location>
        <begin position="83"/>
        <end position="101"/>
    </location>
</feature>
<organism evidence="2 3">
    <name type="scientific">Morchella conica CCBAS932</name>
    <dbReference type="NCBI Taxonomy" id="1392247"/>
    <lineage>
        <taxon>Eukaryota</taxon>
        <taxon>Fungi</taxon>
        <taxon>Dikarya</taxon>
        <taxon>Ascomycota</taxon>
        <taxon>Pezizomycotina</taxon>
        <taxon>Pezizomycetes</taxon>
        <taxon>Pezizales</taxon>
        <taxon>Morchellaceae</taxon>
        <taxon>Morchella</taxon>
    </lineage>
</organism>
<evidence type="ECO:0000256" key="1">
    <source>
        <dbReference type="SAM" id="Phobius"/>
    </source>
</evidence>
<feature type="transmembrane region" description="Helical" evidence="1">
    <location>
        <begin position="212"/>
        <end position="234"/>
    </location>
</feature>
<feature type="transmembrane region" description="Helical" evidence="1">
    <location>
        <begin position="309"/>
        <end position="332"/>
    </location>
</feature>
<dbReference type="InParanoid" id="A0A3N4KX18"/>
<keyword evidence="1" id="KW-0472">Membrane</keyword>
<accession>A0A3N4KX18</accession>
<dbReference type="EMBL" id="ML119115">
    <property type="protein sequence ID" value="RPB15090.1"/>
    <property type="molecule type" value="Genomic_DNA"/>
</dbReference>
<dbReference type="Proteomes" id="UP000277580">
    <property type="component" value="Unassembled WGS sequence"/>
</dbReference>
<keyword evidence="1" id="KW-0812">Transmembrane</keyword>
<proteinExistence type="predicted"/>
<evidence type="ECO:0000313" key="2">
    <source>
        <dbReference type="EMBL" id="RPB15090.1"/>
    </source>
</evidence>
<keyword evidence="1" id="KW-1133">Transmembrane helix</keyword>
<evidence type="ECO:0000313" key="3">
    <source>
        <dbReference type="Proteomes" id="UP000277580"/>
    </source>
</evidence>
<feature type="transmembrane region" description="Helical" evidence="1">
    <location>
        <begin position="254"/>
        <end position="281"/>
    </location>
</feature>
<sequence>MSRHQVVVVIQINPISDAIRESMSIIKTIGLMSSQPGEGAQRPLVVLPTGWININAQNNTIHTLAGGDAISCASPGASLTTFAIVNLLTLFGAFILGRATFRSRFLPRWLSEPWKNDRNDSIPQPESFLRPRVFIPALIMIILELISTVVGAYLAYNTGLLGLHAVILMSLARPRGTWITIVVSWCFARVMKKLGVIKDRKMWMGNYQSSHFTMIASEIVLEVIGVIPTIYLLGTVAGVGRGETTRASDPYTRLMYTGAFVYINGIAISTSIFGIAVYLWVRKRFNKQHTGNGNNMEARLKTVKRRRRLIMICLFTFGWIPALGSWMIWAGFVHAAKD</sequence>
<dbReference type="AlphaFoldDB" id="A0A3N4KX18"/>
<gene>
    <name evidence="2" type="ORF">P167DRAFT_543403</name>
</gene>
<protein>
    <submittedName>
        <fullName evidence="2">Uncharacterized protein</fullName>
    </submittedName>
</protein>
<reference evidence="2 3" key="1">
    <citation type="journal article" date="2018" name="Nat. Ecol. Evol.">
        <title>Pezizomycetes genomes reveal the molecular basis of ectomycorrhizal truffle lifestyle.</title>
        <authorList>
            <person name="Murat C."/>
            <person name="Payen T."/>
            <person name="Noel B."/>
            <person name="Kuo A."/>
            <person name="Morin E."/>
            <person name="Chen J."/>
            <person name="Kohler A."/>
            <person name="Krizsan K."/>
            <person name="Balestrini R."/>
            <person name="Da Silva C."/>
            <person name="Montanini B."/>
            <person name="Hainaut M."/>
            <person name="Levati E."/>
            <person name="Barry K.W."/>
            <person name="Belfiori B."/>
            <person name="Cichocki N."/>
            <person name="Clum A."/>
            <person name="Dockter R.B."/>
            <person name="Fauchery L."/>
            <person name="Guy J."/>
            <person name="Iotti M."/>
            <person name="Le Tacon F."/>
            <person name="Lindquist E.A."/>
            <person name="Lipzen A."/>
            <person name="Malagnac F."/>
            <person name="Mello A."/>
            <person name="Molinier V."/>
            <person name="Miyauchi S."/>
            <person name="Poulain J."/>
            <person name="Riccioni C."/>
            <person name="Rubini A."/>
            <person name="Sitrit Y."/>
            <person name="Splivallo R."/>
            <person name="Traeger S."/>
            <person name="Wang M."/>
            <person name="Zifcakova L."/>
            <person name="Wipf D."/>
            <person name="Zambonelli A."/>
            <person name="Paolocci F."/>
            <person name="Nowrousian M."/>
            <person name="Ottonello S."/>
            <person name="Baldrian P."/>
            <person name="Spatafora J.W."/>
            <person name="Henrissat B."/>
            <person name="Nagy L.G."/>
            <person name="Aury J.M."/>
            <person name="Wincker P."/>
            <person name="Grigoriev I.V."/>
            <person name="Bonfante P."/>
            <person name="Martin F.M."/>
        </authorList>
    </citation>
    <scope>NUCLEOTIDE SEQUENCE [LARGE SCALE GENOMIC DNA]</scope>
    <source>
        <strain evidence="2 3">CCBAS932</strain>
    </source>
</reference>
<feature type="transmembrane region" description="Helical" evidence="1">
    <location>
        <begin position="133"/>
        <end position="156"/>
    </location>
</feature>